<dbReference type="EMBL" id="MN740315">
    <property type="protein sequence ID" value="QHT99787.1"/>
    <property type="molecule type" value="Genomic_DNA"/>
</dbReference>
<evidence type="ECO:0000256" key="1">
    <source>
        <dbReference type="SAM" id="Coils"/>
    </source>
</evidence>
<reference evidence="2" key="1">
    <citation type="journal article" date="2020" name="Nature">
        <title>Giant virus diversity and host interactions through global metagenomics.</title>
        <authorList>
            <person name="Schulz F."/>
            <person name="Roux S."/>
            <person name="Paez-Espino D."/>
            <person name="Jungbluth S."/>
            <person name="Walsh D.A."/>
            <person name="Denef V.J."/>
            <person name="McMahon K.D."/>
            <person name="Konstantinidis K.T."/>
            <person name="Eloe-Fadrosh E.A."/>
            <person name="Kyrpides N.C."/>
            <person name="Woyke T."/>
        </authorList>
    </citation>
    <scope>NUCLEOTIDE SEQUENCE</scope>
    <source>
        <strain evidence="2">GVMAG-M-3300025727-45</strain>
    </source>
</reference>
<name>A0A6C0J733_9ZZZZ</name>
<proteinExistence type="predicted"/>
<protein>
    <submittedName>
        <fullName evidence="2">Uncharacterized protein</fullName>
    </submittedName>
</protein>
<sequence>MPALLSEVFKHNNYSLYNGTIQKQENKCDEIIKHFENCKDCQQRVIKLLQEKDNLKTQLDELKQENLNLSERINQIAGSKNFLLNIIPEDSNPIVVAIIALIIVDLLTKFFKN</sequence>
<keyword evidence="1" id="KW-0175">Coiled coil</keyword>
<dbReference type="AlphaFoldDB" id="A0A6C0J733"/>
<feature type="coiled-coil region" evidence="1">
    <location>
        <begin position="38"/>
        <end position="79"/>
    </location>
</feature>
<accession>A0A6C0J733</accession>
<organism evidence="2">
    <name type="scientific">viral metagenome</name>
    <dbReference type="NCBI Taxonomy" id="1070528"/>
    <lineage>
        <taxon>unclassified sequences</taxon>
        <taxon>metagenomes</taxon>
        <taxon>organismal metagenomes</taxon>
    </lineage>
</organism>
<evidence type="ECO:0000313" key="2">
    <source>
        <dbReference type="EMBL" id="QHT99787.1"/>
    </source>
</evidence>